<evidence type="ECO:0000256" key="1">
    <source>
        <dbReference type="ARBA" id="ARBA00012528"/>
    </source>
</evidence>
<keyword evidence="3" id="KW-0812">Transmembrane</keyword>
<feature type="transmembrane region" description="Helical" evidence="3">
    <location>
        <begin position="121"/>
        <end position="139"/>
    </location>
</feature>
<evidence type="ECO:0000256" key="2">
    <source>
        <dbReference type="ARBA" id="ARBA00034247"/>
    </source>
</evidence>
<sequence length="375" mass="41404">MRVQAAKIHWVVTLIRRNRTLFFALGFLVLGTHLVYLQAGPLMWALLALQLLVYPQLAYWRSARAADPLRTEMQHLLVDGLLLGIWMGVWGLPLWISFMFFVGTCLNVMIFMGMAGLWKGVAAIAAGVAGAAAFNGLAFRPHTELHTSLLCIALLTGYLLIFARDAYRRGVSLRESRRQLGERLDEITRLQSQLQDQAQRDPLTGLHNRRFLDEALERELAACAAAGLPLALVLIDIDRFKRINDTYGHPAGDEMIRRLAELLRERVRDEGLIACRYGGEEFLLMLPATPLHDAAALAEELRATFESLRVESGGQMMRTTLSIGVAGFPEHGARAPMLVLRADHALYAAKLGGRNQVVRADALPGNAPPVPAAAT</sequence>
<gene>
    <name evidence="5" type="ORF">QFW80_11795</name>
</gene>
<dbReference type="EC" id="2.7.7.65" evidence="1"/>
<keyword evidence="3" id="KW-1133">Transmembrane helix</keyword>
<dbReference type="InterPro" id="IPR029787">
    <property type="entry name" value="Nucleotide_cyclase"/>
</dbReference>
<feature type="transmembrane region" description="Helical" evidence="3">
    <location>
        <begin position="20"/>
        <end position="36"/>
    </location>
</feature>
<dbReference type="Proteomes" id="UP001156831">
    <property type="component" value="Unassembled WGS sequence"/>
</dbReference>
<evidence type="ECO:0000256" key="3">
    <source>
        <dbReference type="SAM" id="Phobius"/>
    </source>
</evidence>
<evidence type="ECO:0000313" key="5">
    <source>
        <dbReference type="EMBL" id="MDH5831198.1"/>
    </source>
</evidence>
<dbReference type="PROSITE" id="PS50887">
    <property type="entry name" value="GGDEF"/>
    <property type="match status" value="1"/>
</dbReference>
<feature type="domain" description="GGDEF" evidence="4">
    <location>
        <begin position="228"/>
        <end position="362"/>
    </location>
</feature>
<name>A0ABT6JKJ4_9GAMM</name>
<feature type="transmembrane region" description="Helical" evidence="3">
    <location>
        <begin position="145"/>
        <end position="167"/>
    </location>
</feature>
<keyword evidence="3" id="KW-0472">Membrane</keyword>
<comment type="caution">
    <text evidence="5">The sequence shown here is derived from an EMBL/GenBank/DDBJ whole genome shotgun (WGS) entry which is preliminary data.</text>
</comment>
<reference evidence="5 6" key="1">
    <citation type="submission" date="2023-04" db="EMBL/GenBank/DDBJ databases">
        <title>Luteimonas sp. M1R5S18.</title>
        <authorList>
            <person name="Sun J.-Q."/>
        </authorList>
    </citation>
    <scope>NUCLEOTIDE SEQUENCE [LARGE SCALE GENOMIC DNA]</scope>
    <source>
        <strain evidence="5 6">M1R5S18</strain>
    </source>
</reference>
<dbReference type="InterPro" id="IPR000160">
    <property type="entry name" value="GGDEF_dom"/>
</dbReference>
<dbReference type="CDD" id="cd01949">
    <property type="entry name" value="GGDEF"/>
    <property type="match status" value="1"/>
</dbReference>
<accession>A0ABT6JKJ4</accession>
<keyword evidence="5" id="KW-0548">Nucleotidyltransferase</keyword>
<dbReference type="GO" id="GO:0052621">
    <property type="term" value="F:diguanylate cyclase activity"/>
    <property type="evidence" value="ECO:0007669"/>
    <property type="project" value="UniProtKB-EC"/>
</dbReference>
<comment type="catalytic activity">
    <reaction evidence="2">
        <text>2 GTP = 3',3'-c-di-GMP + 2 diphosphate</text>
        <dbReference type="Rhea" id="RHEA:24898"/>
        <dbReference type="ChEBI" id="CHEBI:33019"/>
        <dbReference type="ChEBI" id="CHEBI:37565"/>
        <dbReference type="ChEBI" id="CHEBI:58805"/>
        <dbReference type="EC" id="2.7.7.65"/>
    </reaction>
</comment>
<dbReference type="PANTHER" id="PTHR45138">
    <property type="entry name" value="REGULATORY COMPONENTS OF SENSORY TRANSDUCTION SYSTEM"/>
    <property type="match status" value="1"/>
</dbReference>
<evidence type="ECO:0000313" key="6">
    <source>
        <dbReference type="Proteomes" id="UP001156831"/>
    </source>
</evidence>
<dbReference type="PANTHER" id="PTHR45138:SF9">
    <property type="entry name" value="DIGUANYLATE CYCLASE DGCM-RELATED"/>
    <property type="match status" value="1"/>
</dbReference>
<dbReference type="NCBIfam" id="TIGR00254">
    <property type="entry name" value="GGDEF"/>
    <property type="match status" value="1"/>
</dbReference>
<organism evidence="5 6">
    <name type="scientific">Luteimonas rhizosphaericola</name>
    <dbReference type="NCBI Taxonomy" id="3042024"/>
    <lineage>
        <taxon>Bacteria</taxon>
        <taxon>Pseudomonadati</taxon>
        <taxon>Pseudomonadota</taxon>
        <taxon>Gammaproteobacteria</taxon>
        <taxon>Lysobacterales</taxon>
        <taxon>Lysobacteraceae</taxon>
        <taxon>Luteimonas</taxon>
    </lineage>
</organism>
<dbReference type="SMART" id="SM00267">
    <property type="entry name" value="GGDEF"/>
    <property type="match status" value="1"/>
</dbReference>
<dbReference type="Pfam" id="PF05230">
    <property type="entry name" value="MASE2"/>
    <property type="match status" value="1"/>
</dbReference>
<dbReference type="EMBL" id="JARXRN010000025">
    <property type="protein sequence ID" value="MDH5831198.1"/>
    <property type="molecule type" value="Genomic_DNA"/>
</dbReference>
<dbReference type="RefSeq" id="WP_280602155.1">
    <property type="nucleotide sequence ID" value="NZ_JARXRN010000025.1"/>
</dbReference>
<dbReference type="Gene3D" id="3.30.70.270">
    <property type="match status" value="1"/>
</dbReference>
<keyword evidence="5" id="KW-0808">Transferase</keyword>
<proteinExistence type="predicted"/>
<dbReference type="SUPFAM" id="SSF55073">
    <property type="entry name" value="Nucleotide cyclase"/>
    <property type="match status" value="1"/>
</dbReference>
<dbReference type="InterPro" id="IPR050469">
    <property type="entry name" value="Diguanylate_Cyclase"/>
</dbReference>
<dbReference type="InterPro" id="IPR007894">
    <property type="entry name" value="MASE2"/>
</dbReference>
<feature type="transmembrane region" description="Helical" evidence="3">
    <location>
        <begin position="42"/>
        <end position="60"/>
    </location>
</feature>
<keyword evidence="6" id="KW-1185">Reference proteome</keyword>
<dbReference type="Pfam" id="PF00990">
    <property type="entry name" value="GGDEF"/>
    <property type="match status" value="1"/>
</dbReference>
<evidence type="ECO:0000259" key="4">
    <source>
        <dbReference type="PROSITE" id="PS50887"/>
    </source>
</evidence>
<dbReference type="InterPro" id="IPR043128">
    <property type="entry name" value="Rev_trsase/Diguanyl_cyclase"/>
</dbReference>
<protein>
    <recommendedName>
        <fullName evidence="1">diguanylate cyclase</fullName>
        <ecNumber evidence="1">2.7.7.65</ecNumber>
    </recommendedName>
</protein>